<proteinExistence type="predicted"/>
<keyword evidence="2" id="KW-1185">Reference proteome</keyword>
<comment type="caution">
    <text evidence="1">The sequence shown here is derived from an EMBL/GenBank/DDBJ whole genome shotgun (WGS) entry which is preliminary data.</text>
</comment>
<protein>
    <submittedName>
        <fullName evidence="1">Uncharacterized protein</fullName>
    </submittedName>
</protein>
<organism evidence="1 2">
    <name type="scientific">Methylophilus luteus</name>
    <dbReference type="NCBI Taxonomy" id="640108"/>
    <lineage>
        <taxon>Bacteria</taxon>
        <taxon>Pseudomonadati</taxon>
        <taxon>Pseudomonadota</taxon>
        <taxon>Betaproteobacteria</taxon>
        <taxon>Nitrosomonadales</taxon>
        <taxon>Methylophilaceae</taxon>
        <taxon>Methylophilus</taxon>
    </lineage>
</organism>
<evidence type="ECO:0000313" key="1">
    <source>
        <dbReference type="EMBL" id="MFD0912711.1"/>
    </source>
</evidence>
<sequence length="229" mass="26512">MCLFRLKDIKKEKRVEIRLSIAEKGLLEQEVTILNMDLSDYLIKCALAKATHKYNTANVGVKLLHITYIQREIWALDKSQEPLQRLILNAVGEAIKDLPDRLVNKKPELYLPLETVKKDARVSMRVTAEEWSSIEDRAGDNHKSVSEYILAKSLNRPKSPLIIRDTSARLRQFEMMLRDLIDNSLLNSPIYLTVQSELLEYVKSIPLDFHKDCYVRTESKLSKKRSNKS</sequence>
<dbReference type="EMBL" id="JBHTKB010000001">
    <property type="protein sequence ID" value="MFD0912711.1"/>
    <property type="molecule type" value="Genomic_DNA"/>
</dbReference>
<accession>A0ABW3F2P8</accession>
<dbReference type="Pfam" id="PF21983">
    <property type="entry name" value="NikA-like"/>
    <property type="match status" value="1"/>
</dbReference>
<reference evidence="2" key="1">
    <citation type="journal article" date="2019" name="Int. J. Syst. Evol. Microbiol.">
        <title>The Global Catalogue of Microorganisms (GCM) 10K type strain sequencing project: providing services to taxonomists for standard genome sequencing and annotation.</title>
        <authorList>
            <consortium name="The Broad Institute Genomics Platform"/>
            <consortium name="The Broad Institute Genome Sequencing Center for Infectious Disease"/>
            <person name="Wu L."/>
            <person name="Ma J."/>
        </authorList>
    </citation>
    <scope>NUCLEOTIDE SEQUENCE [LARGE SCALE GENOMIC DNA]</scope>
    <source>
        <strain evidence="2">CCUG 58412</strain>
    </source>
</reference>
<evidence type="ECO:0000313" key="2">
    <source>
        <dbReference type="Proteomes" id="UP001597128"/>
    </source>
</evidence>
<name>A0ABW3F2P8_9PROT</name>
<gene>
    <name evidence="1" type="ORF">ACFQ1Z_04055</name>
</gene>
<dbReference type="InterPro" id="IPR053842">
    <property type="entry name" value="NikA-like"/>
</dbReference>
<dbReference type="RefSeq" id="WP_379055862.1">
    <property type="nucleotide sequence ID" value="NZ_JBHTKB010000001.1"/>
</dbReference>
<dbReference type="Proteomes" id="UP001597128">
    <property type="component" value="Unassembled WGS sequence"/>
</dbReference>